<comment type="similarity">
    <text evidence="6">Belongs to the Vsr family.</text>
</comment>
<reference evidence="8" key="1">
    <citation type="journal article" date="2022" name="Int. J. Syst. Evol. Microbiol.">
        <title>Cellulosimicrobium protaetiae sp. nov., isolated from the gut of the larva of Protaetia brevitarsis seulensis.</title>
        <authorList>
            <person name="Le Han H."/>
            <person name="Nguyen T.T.H."/>
            <person name="Li Z."/>
            <person name="Shin N.R."/>
            <person name="Kim S.G."/>
        </authorList>
    </citation>
    <scope>NUCLEOTIDE SEQUENCE [LARGE SCALE GENOMIC DNA]</scope>
    <source>
        <strain evidence="8">BI34</strain>
    </source>
</reference>
<keyword evidence="5" id="KW-0234">DNA repair</keyword>
<dbReference type="AlphaFoldDB" id="A0A6M5UJL5"/>
<dbReference type="EMBL" id="CP052757">
    <property type="protein sequence ID" value="QJW38214.1"/>
    <property type="molecule type" value="Genomic_DNA"/>
</dbReference>
<evidence type="ECO:0000313" key="7">
    <source>
        <dbReference type="EMBL" id="QJW38214.1"/>
    </source>
</evidence>
<proteinExistence type="inferred from homology"/>
<dbReference type="GO" id="GO:0016787">
    <property type="term" value="F:hydrolase activity"/>
    <property type="evidence" value="ECO:0007669"/>
    <property type="project" value="UniProtKB-KW"/>
</dbReference>
<evidence type="ECO:0000256" key="4">
    <source>
        <dbReference type="ARBA" id="ARBA00022801"/>
    </source>
</evidence>
<dbReference type="InterPro" id="IPR011335">
    <property type="entry name" value="Restrct_endonuc-II-like"/>
</dbReference>
<dbReference type="GO" id="GO:0004519">
    <property type="term" value="F:endonuclease activity"/>
    <property type="evidence" value="ECO:0007669"/>
    <property type="project" value="UniProtKB-KW"/>
</dbReference>
<evidence type="ECO:0000313" key="8">
    <source>
        <dbReference type="Proteomes" id="UP000451354"/>
    </source>
</evidence>
<dbReference type="KEGG" id="cprt:FIC82_004015"/>
<organism evidence="7 8">
    <name type="scientific">Cellulosimicrobium protaetiae</name>
    <dbReference type="NCBI Taxonomy" id="2587808"/>
    <lineage>
        <taxon>Bacteria</taxon>
        <taxon>Bacillati</taxon>
        <taxon>Actinomycetota</taxon>
        <taxon>Actinomycetes</taxon>
        <taxon>Micrococcales</taxon>
        <taxon>Promicromonosporaceae</taxon>
        <taxon>Cellulosimicrobium</taxon>
    </lineage>
</organism>
<dbReference type="NCBIfam" id="TIGR00632">
    <property type="entry name" value="vsr"/>
    <property type="match status" value="1"/>
</dbReference>
<keyword evidence="1" id="KW-0540">Nuclease</keyword>
<dbReference type="REBASE" id="390705">
    <property type="entry name" value="V.CspBI34TORF4010P"/>
</dbReference>
<keyword evidence="3" id="KW-0227">DNA damage</keyword>
<keyword evidence="8" id="KW-1185">Reference proteome</keyword>
<keyword evidence="2 7" id="KW-0255">Endonuclease</keyword>
<dbReference type="SUPFAM" id="SSF52980">
    <property type="entry name" value="Restriction endonuclease-like"/>
    <property type="match status" value="1"/>
</dbReference>
<gene>
    <name evidence="7" type="ORF">FIC82_004015</name>
</gene>
<dbReference type="CDD" id="cd00221">
    <property type="entry name" value="Vsr"/>
    <property type="match status" value="1"/>
</dbReference>
<evidence type="ECO:0000256" key="3">
    <source>
        <dbReference type="ARBA" id="ARBA00022763"/>
    </source>
</evidence>
<name>A0A6M5UJL5_9MICO</name>
<evidence type="ECO:0000256" key="6">
    <source>
        <dbReference type="ARBA" id="ARBA00029466"/>
    </source>
</evidence>
<dbReference type="Proteomes" id="UP000451354">
    <property type="component" value="Chromosome"/>
</dbReference>
<evidence type="ECO:0000256" key="2">
    <source>
        <dbReference type="ARBA" id="ARBA00022759"/>
    </source>
</evidence>
<dbReference type="InterPro" id="IPR004603">
    <property type="entry name" value="DNA_mismatch_endonuc_vsr"/>
</dbReference>
<evidence type="ECO:0000256" key="1">
    <source>
        <dbReference type="ARBA" id="ARBA00022722"/>
    </source>
</evidence>
<keyword evidence="4" id="KW-0378">Hydrolase</keyword>
<dbReference type="Pfam" id="PF03852">
    <property type="entry name" value="Vsr"/>
    <property type="match status" value="1"/>
</dbReference>
<accession>A0A6M5UJL5</accession>
<dbReference type="Gene3D" id="3.40.960.10">
    <property type="entry name" value="VSR Endonuclease"/>
    <property type="match status" value="1"/>
</dbReference>
<sequence>MSRARRRDTAPEMELRRRLHARGLRYRVALPIPGQRRRTIDIAFTRHRLAVFVDGCFWHGCPEHGTSPRANSEWWKTKIAANRARDADSDRLLRSLGWTVVRVWEHEPADRAADNVVEALAAMSG</sequence>
<dbReference type="OrthoDB" id="9801520at2"/>
<evidence type="ECO:0000256" key="5">
    <source>
        <dbReference type="ARBA" id="ARBA00023204"/>
    </source>
</evidence>
<protein>
    <submittedName>
        <fullName evidence="7">Very short patch repair endonuclease</fullName>
    </submittedName>
</protein>
<dbReference type="GO" id="GO:0006298">
    <property type="term" value="P:mismatch repair"/>
    <property type="evidence" value="ECO:0007669"/>
    <property type="project" value="InterPro"/>
</dbReference>
<dbReference type="RefSeq" id="WP_154799809.1">
    <property type="nucleotide sequence ID" value="NZ_CP052757.1"/>
</dbReference>